<dbReference type="GO" id="GO:0000423">
    <property type="term" value="P:mitophagy"/>
    <property type="evidence" value="ECO:0007669"/>
    <property type="project" value="TreeGrafter"/>
</dbReference>
<dbReference type="GO" id="GO:0005829">
    <property type="term" value="C:cytosol"/>
    <property type="evidence" value="ECO:0007669"/>
    <property type="project" value="TreeGrafter"/>
</dbReference>
<feature type="region of interest" description="Disordered" evidence="2">
    <location>
        <begin position="871"/>
        <end position="908"/>
    </location>
</feature>
<dbReference type="EMBL" id="CAACVS010000595">
    <property type="protein sequence ID" value="VEU43881.1"/>
    <property type="molecule type" value="Genomic_DNA"/>
</dbReference>
<feature type="region of interest" description="Disordered" evidence="2">
    <location>
        <begin position="323"/>
        <end position="468"/>
    </location>
</feature>
<feature type="compositionally biased region" description="Low complexity" evidence="2">
    <location>
        <begin position="513"/>
        <end position="525"/>
    </location>
</feature>
<feature type="region of interest" description="Disordered" evidence="2">
    <location>
        <begin position="563"/>
        <end position="585"/>
    </location>
</feature>
<dbReference type="Pfam" id="PF10033">
    <property type="entry name" value="ATG13"/>
    <property type="match status" value="1"/>
</dbReference>
<protein>
    <recommendedName>
        <fullName evidence="3">Autophagy-related protein 13 N-terminal domain-containing protein</fullName>
    </recommendedName>
</protein>
<dbReference type="Gene3D" id="3.30.900.10">
    <property type="entry name" value="HORMA domain"/>
    <property type="match status" value="1"/>
</dbReference>
<organism evidence="4 5">
    <name type="scientific">Pseudo-nitzschia multistriata</name>
    <dbReference type="NCBI Taxonomy" id="183589"/>
    <lineage>
        <taxon>Eukaryota</taxon>
        <taxon>Sar</taxon>
        <taxon>Stramenopiles</taxon>
        <taxon>Ochrophyta</taxon>
        <taxon>Bacillariophyta</taxon>
        <taxon>Bacillariophyceae</taxon>
        <taxon>Bacillariophycidae</taxon>
        <taxon>Bacillariales</taxon>
        <taxon>Bacillariaceae</taxon>
        <taxon>Pseudo-nitzschia</taxon>
    </lineage>
</organism>
<proteinExistence type="predicted"/>
<evidence type="ECO:0000259" key="3">
    <source>
        <dbReference type="Pfam" id="PF10033"/>
    </source>
</evidence>
<reference evidence="4 5" key="1">
    <citation type="submission" date="2019-01" db="EMBL/GenBank/DDBJ databases">
        <authorList>
            <person name="Ferrante I. M."/>
        </authorList>
    </citation>
    <scope>NUCLEOTIDE SEQUENCE [LARGE SCALE GENOMIC DNA]</scope>
    <source>
        <strain evidence="4 5">B856</strain>
    </source>
</reference>
<dbReference type="InterPro" id="IPR018731">
    <property type="entry name" value="Atg13_N"/>
</dbReference>
<feature type="compositionally biased region" description="Gly residues" evidence="2">
    <location>
        <begin position="875"/>
        <end position="884"/>
    </location>
</feature>
<feature type="compositionally biased region" description="Low complexity" evidence="2">
    <location>
        <begin position="612"/>
        <end position="625"/>
    </location>
</feature>
<feature type="compositionally biased region" description="Low complexity" evidence="2">
    <location>
        <begin position="570"/>
        <end position="585"/>
    </location>
</feature>
<feature type="compositionally biased region" description="Low complexity" evidence="2">
    <location>
        <begin position="385"/>
        <end position="394"/>
    </location>
</feature>
<dbReference type="AlphaFoldDB" id="A0A448ZPB4"/>
<evidence type="ECO:0000313" key="5">
    <source>
        <dbReference type="Proteomes" id="UP000291116"/>
    </source>
</evidence>
<dbReference type="PANTHER" id="PTHR13430:SF4">
    <property type="entry name" value="AUTOPHAGY-RELATED PROTEIN 13"/>
    <property type="match status" value="1"/>
</dbReference>
<feature type="compositionally biased region" description="Polar residues" evidence="2">
    <location>
        <begin position="329"/>
        <end position="346"/>
    </location>
</feature>
<feature type="compositionally biased region" description="Polar residues" evidence="2">
    <location>
        <begin position="791"/>
        <end position="800"/>
    </location>
</feature>
<name>A0A448ZPB4_9STRA</name>
<keyword evidence="5" id="KW-1185">Reference proteome</keyword>
<dbReference type="GO" id="GO:1990316">
    <property type="term" value="C:Atg1/ULK1 kinase complex"/>
    <property type="evidence" value="ECO:0007669"/>
    <property type="project" value="InterPro"/>
</dbReference>
<feature type="region of interest" description="Disordered" evidence="2">
    <location>
        <begin position="836"/>
        <end position="856"/>
    </location>
</feature>
<feature type="compositionally biased region" description="Low complexity" evidence="2">
    <location>
        <begin position="847"/>
        <end position="856"/>
    </location>
</feature>
<feature type="compositionally biased region" description="Low complexity" evidence="2">
    <location>
        <begin position="695"/>
        <end position="711"/>
    </location>
</feature>
<dbReference type="PANTHER" id="PTHR13430">
    <property type="match status" value="1"/>
</dbReference>
<feature type="region of interest" description="Disordered" evidence="2">
    <location>
        <begin position="481"/>
        <end position="533"/>
    </location>
</feature>
<feature type="region of interest" description="Disordered" evidence="2">
    <location>
        <begin position="758"/>
        <end position="824"/>
    </location>
</feature>
<evidence type="ECO:0000313" key="4">
    <source>
        <dbReference type="EMBL" id="VEU43881.1"/>
    </source>
</evidence>
<feature type="domain" description="Autophagy-related protein 13 N-terminal" evidence="3">
    <location>
        <begin position="68"/>
        <end position="227"/>
    </location>
</feature>
<dbReference type="GO" id="GO:0034727">
    <property type="term" value="P:piecemeal microautophagy of the nucleus"/>
    <property type="evidence" value="ECO:0007669"/>
    <property type="project" value="TreeGrafter"/>
</dbReference>
<feature type="compositionally biased region" description="Low complexity" evidence="2">
    <location>
        <begin position="885"/>
        <end position="894"/>
    </location>
</feature>
<feature type="compositionally biased region" description="Basic and acidic residues" evidence="2">
    <location>
        <begin position="499"/>
        <end position="511"/>
    </location>
</feature>
<dbReference type="InterPro" id="IPR036570">
    <property type="entry name" value="HORMA_dom_sf"/>
</dbReference>
<evidence type="ECO:0000256" key="2">
    <source>
        <dbReference type="SAM" id="MobiDB-lite"/>
    </source>
</evidence>
<feature type="region of interest" description="Disordered" evidence="2">
    <location>
        <begin position="604"/>
        <end position="717"/>
    </location>
</feature>
<feature type="compositionally biased region" description="Gly residues" evidence="2">
    <location>
        <begin position="459"/>
        <end position="468"/>
    </location>
</feature>
<accession>A0A448ZPB4</accession>
<gene>
    <name evidence="4" type="ORF">PSNMU_V1.4_AUG-EV-PASAV3_0109340</name>
</gene>
<dbReference type="InterPro" id="IPR040182">
    <property type="entry name" value="ATG13"/>
</dbReference>
<feature type="compositionally biased region" description="Low complexity" evidence="2">
    <location>
        <begin position="347"/>
        <end position="358"/>
    </location>
</feature>
<feature type="region of interest" description="Disordered" evidence="2">
    <location>
        <begin position="1"/>
        <end position="57"/>
    </location>
</feature>
<dbReference type="GO" id="GO:0034497">
    <property type="term" value="P:protein localization to phagophore assembly site"/>
    <property type="evidence" value="ECO:0007669"/>
    <property type="project" value="TreeGrafter"/>
</dbReference>
<feature type="compositionally biased region" description="Basic and acidic residues" evidence="2">
    <location>
        <begin position="765"/>
        <end position="774"/>
    </location>
</feature>
<feature type="compositionally biased region" description="Basic residues" evidence="2">
    <location>
        <begin position="363"/>
        <end position="372"/>
    </location>
</feature>
<dbReference type="OrthoDB" id="70161at2759"/>
<dbReference type="GO" id="GO:0000407">
    <property type="term" value="C:phagophore assembly site"/>
    <property type="evidence" value="ECO:0007669"/>
    <property type="project" value="TreeGrafter"/>
</dbReference>
<keyword evidence="1" id="KW-0072">Autophagy</keyword>
<evidence type="ECO:0000256" key="1">
    <source>
        <dbReference type="ARBA" id="ARBA00023006"/>
    </source>
</evidence>
<dbReference type="Proteomes" id="UP000291116">
    <property type="component" value="Unassembled WGS sequence"/>
</dbReference>
<feature type="compositionally biased region" description="Low complexity" evidence="2">
    <location>
        <begin position="1"/>
        <end position="30"/>
    </location>
</feature>
<sequence length="949" mass="99886">MNQQQQQHAPPMTMQQQQQHQHQQHPPQQHVPHHKHSAMRTGGQSHPNPPHPSGPRAQCDQVVFEAIAKAAEIVVASRCWLGEAGEGRGASSSNGSGRFNLLVPEVQSVRSILQRWKRTMHVPLRLDVYYQHAPSPAANANAHANEQGARAEGDRELLERWCLEYAPVESASEPQSGLLASLDDPIVQLRKVCKNIVVWLRTLYCHSRLLPAQALRKRGGTTTNTSRSSGHIGFSVYVVGKGQDDVSGLLQQGFGSEPSAAARGGGPPGGVHTPYGVLGWRAYTAPRALVEKLVALERGRESLRTREIPGTGTRSIPMKVLHHPRSHPHQQQYYSSTPPTNGTTLFSSPSQQHSQQQPVARSAPHRGYRRSHSSPVEHTGGHLRQQQPQQQQQPQPLPASLHPNLLAPGSHHGLRRRSGTHHEGMVSVSAATETTGFARDETGPEEDEVRPPGASNQGSGSGGIGGGKNLSALSLALLTMKDHEGNNGGGTSQPTPSDDPQRQARTPEHQQQHPHQQQDQQTPEEIAASEKRRAALHRAPPVAATGVGEYGYAYNNHHGGGLSSSPGFRPSSMTPSTYGTTPPGYLLSGTPSVGSYLGSKTAGLLVPPGRPAPSSAGGETGSEGAPVPPPFVRSLGFSGQPVAALAPSGATERGPEKEGLLHGPEGTCAVGSGAPGSSQRDAGDDHEPSLDLLHSSPFASAGASSVPASAGEGREAHLEKDGLSSFLQAEEHASMEAATTFINDFYHHHYHLGTHSNHYQQHYHHHDEHERESTHQTSATEGFRPWFDRSGLSTGPSSSAFGGGAESPYHSHHHPPDGPAGLHQQAEDMPFAVEGIGNERSSPRKPQGSGVSASASASLQASMGMVAPPRRLAMFGGGSAGGQPGSPSSAPKAPTKTQARASSPGADPVVSLADQLSEFRSFGAGLSSVGSGTPCGTAAALTASVGSGG</sequence>